<dbReference type="InterPro" id="IPR000225">
    <property type="entry name" value="Armadillo"/>
</dbReference>
<dbReference type="Pfam" id="PF16186">
    <property type="entry name" value="Arm_3"/>
    <property type="match status" value="1"/>
</dbReference>
<name>A0ABQ9GAF0_9NEOP</name>
<dbReference type="Pfam" id="PF00514">
    <property type="entry name" value="Arm"/>
    <property type="match status" value="3"/>
</dbReference>
<proteinExistence type="inferred from homology"/>
<keyword evidence="3" id="KW-0653">Protein transport</keyword>
<evidence type="ECO:0000256" key="4">
    <source>
        <dbReference type="PROSITE-ProRule" id="PRU00259"/>
    </source>
</evidence>
<gene>
    <name evidence="5" type="ORF">PR048_030700</name>
</gene>
<protein>
    <submittedName>
        <fullName evidence="5">Uncharacterized protein</fullName>
    </submittedName>
</protein>
<sequence>MVGPCDAILGAIMSFLRNVVWTVSNLCRNKNPPPPFERVMSCLPYLEQLLKCTDKDVLADTCWALSYLTDGSNDKIQAVVDIGVVPELVRLLGLEEVCVLTPALRAVGNIVTGSDSQTDVVIQSGAVPLLKGLLRHERNNIMKEATWTISNITAGNTEQIQVVLDCGLLPEIVRVLASGDYKSQKEAAWAVTNFTSAANKQQMVELIMAQVLPPFCNLLNCEDWKVVTVVLDGLANMLQMAEKSGNLDEIALMIEECGGLDKMEALQNHDNEKVYQKVLNLIEVFFSGEENVDLVPEQSNGHYDFVPLDDVPDRGFAF</sequence>
<accession>A0ABQ9GAF0</accession>
<keyword evidence="2" id="KW-0813">Transport</keyword>
<dbReference type="InterPro" id="IPR011989">
    <property type="entry name" value="ARM-like"/>
</dbReference>
<dbReference type="InterPro" id="IPR016024">
    <property type="entry name" value="ARM-type_fold"/>
</dbReference>
<organism evidence="5 6">
    <name type="scientific">Dryococelus australis</name>
    <dbReference type="NCBI Taxonomy" id="614101"/>
    <lineage>
        <taxon>Eukaryota</taxon>
        <taxon>Metazoa</taxon>
        <taxon>Ecdysozoa</taxon>
        <taxon>Arthropoda</taxon>
        <taxon>Hexapoda</taxon>
        <taxon>Insecta</taxon>
        <taxon>Pterygota</taxon>
        <taxon>Neoptera</taxon>
        <taxon>Polyneoptera</taxon>
        <taxon>Phasmatodea</taxon>
        <taxon>Verophasmatodea</taxon>
        <taxon>Anareolatae</taxon>
        <taxon>Phasmatidae</taxon>
        <taxon>Eurycanthinae</taxon>
        <taxon>Dryococelus</taxon>
    </lineage>
</organism>
<evidence type="ECO:0000313" key="6">
    <source>
        <dbReference type="Proteomes" id="UP001159363"/>
    </source>
</evidence>
<evidence type="ECO:0000256" key="2">
    <source>
        <dbReference type="ARBA" id="ARBA00022448"/>
    </source>
</evidence>
<evidence type="ECO:0000313" key="5">
    <source>
        <dbReference type="EMBL" id="KAJ8869132.1"/>
    </source>
</evidence>
<dbReference type="EMBL" id="JARBHB010000014">
    <property type="protein sequence ID" value="KAJ8869132.1"/>
    <property type="molecule type" value="Genomic_DNA"/>
</dbReference>
<dbReference type="PANTHER" id="PTHR23316">
    <property type="entry name" value="IMPORTIN ALPHA"/>
    <property type="match status" value="1"/>
</dbReference>
<comment type="caution">
    <text evidence="5">The sequence shown here is derived from an EMBL/GenBank/DDBJ whole genome shotgun (WGS) entry which is preliminary data.</text>
</comment>
<dbReference type="SUPFAM" id="SSF48371">
    <property type="entry name" value="ARM repeat"/>
    <property type="match status" value="1"/>
</dbReference>
<feature type="repeat" description="ARM" evidence="4">
    <location>
        <begin position="83"/>
        <end position="125"/>
    </location>
</feature>
<feature type="repeat" description="ARM" evidence="4">
    <location>
        <begin position="125"/>
        <end position="167"/>
    </location>
</feature>
<dbReference type="Gene3D" id="1.25.10.10">
    <property type="entry name" value="Leucine-rich Repeat Variant"/>
    <property type="match status" value="1"/>
</dbReference>
<dbReference type="Proteomes" id="UP001159363">
    <property type="component" value="Chromosome 13"/>
</dbReference>
<comment type="similarity">
    <text evidence="1">Belongs to the importin alpha family.</text>
</comment>
<dbReference type="PROSITE" id="PS50176">
    <property type="entry name" value="ARM_REPEAT"/>
    <property type="match status" value="2"/>
</dbReference>
<keyword evidence="6" id="KW-1185">Reference proteome</keyword>
<evidence type="ECO:0000256" key="1">
    <source>
        <dbReference type="ARBA" id="ARBA00010394"/>
    </source>
</evidence>
<reference evidence="5 6" key="1">
    <citation type="submission" date="2023-02" db="EMBL/GenBank/DDBJ databases">
        <title>LHISI_Scaffold_Assembly.</title>
        <authorList>
            <person name="Stuart O.P."/>
            <person name="Cleave R."/>
            <person name="Magrath M.J.L."/>
            <person name="Mikheyev A.S."/>
        </authorList>
    </citation>
    <scope>NUCLEOTIDE SEQUENCE [LARGE SCALE GENOMIC DNA]</scope>
    <source>
        <strain evidence="5">Daus_M_001</strain>
        <tissue evidence="5">Leg muscle</tissue>
    </source>
</reference>
<dbReference type="InterPro" id="IPR032413">
    <property type="entry name" value="Arm_3"/>
</dbReference>
<dbReference type="SMART" id="SM00185">
    <property type="entry name" value="ARM"/>
    <property type="match status" value="5"/>
</dbReference>
<evidence type="ECO:0000256" key="3">
    <source>
        <dbReference type="ARBA" id="ARBA00022927"/>
    </source>
</evidence>